<dbReference type="EMBL" id="QOWE01000001">
    <property type="protein sequence ID" value="RCR71536.1"/>
    <property type="molecule type" value="Genomic_DNA"/>
</dbReference>
<reference evidence="1 2" key="1">
    <citation type="submission" date="2018-07" db="EMBL/GenBank/DDBJ databases">
        <title>Genome analysis of Larkinella rosea.</title>
        <authorList>
            <person name="Zhou Z."/>
            <person name="Wang G."/>
        </authorList>
    </citation>
    <scope>NUCLEOTIDE SEQUENCE [LARGE SCALE GENOMIC DNA]</scope>
    <source>
        <strain evidence="2">zzj9</strain>
    </source>
</reference>
<accession>A0A368JX67</accession>
<name>A0A368JX67_9BACT</name>
<dbReference type="OrthoDB" id="5183931at2"/>
<dbReference type="Gene3D" id="1.20.120.330">
    <property type="entry name" value="Nucleotidyltransferases domain 2"/>
    <property type="match status" value="1"/>
</dbReference>
<proteinExistence type="predicted"/>
<sequence length="138" mass="16003">MMNGRLLKQISEVRIKEAAVLLSTKNYCGAYYLAGYAMECALKACIAQKTKRHVFPDKNFAQKCYTHDLKELVKLADLEAQRLNLKKHNCTFATNWTIVKDWNESSRYRMITKAEAKNLLDSVTDPISGILIWIQHYW</sequence>
<gene>
    <name evidence="1" type="ORF">DUE52_00990</name>
</gene>
<keyword evidence="2" id="KW-1185">Reference proteome</keyword>
<protein>
    <submittedName>
        <fullName evidence="1">HEPN domain-containing protein</fullName>
    </submittedName>
</protein>
<organism evidence="1 2">
    <name type="scientific">Larkinella punicea</name>
    <dbReference type="NCBI Taxonomy" id="2315727"/>
    <lineage>
        <taxon>Bacteria</taxon>
        <taxon>Pseudomonadati</taxon>
        <taxon>Bacteroidota</taxon>
        <taxon>Cytophagia</taxon>
        <taxon>Cytophagales</taxon>
        <taxon>Spirosomataceae</taxon>
        <taxon>Larkinella</taxon>
    </lineage>
</organism>
<dbReference type="AlphaFoldDB" id="A0A368JX67"/>
<evidence type="ECO:0000313" key="1">
    <source>
        <dbReference type="EMBL" id="RCR71536.1"/>
    </source>
</evidence>
<evidence type="ECO:0000313" key="2">
    <source>
        <dbReference type="Proteomes" id="UP000253383"/>
    </source>
</evidence>
<dbReference type="Proteomes" id="UP000253383">
    <property type="component" value="Unassembled WGS sequence"/>
</dbReference>
<comment type="caution">
    <text evidence="1">The sequence shown here is derived from an EMBL/GenBank/DDBJ whole genome shotgun (WGS) entry which is preliminary data.</text>
</comment>
<dbReference type="RefSeq" id="WP_114404069.1">
    <property type="nucleotide sequence ID" value="NZ_QOWE01000001.1"/>
</dbReference>